<dbReference type="GO" id="GO:0008360">
    <property type="term" value="P:regulation of cell shape"/>
    <property type="evidence" value="ECO:0007669"/>
    <property type="project" value="UniProtKB-KW"/>
</dbReference>
<dbReference type="AlphaFoldDB" id="A0A224AJG1"/>
<comment type="similarity">
    <text evidence="1">Belongs to the MreC family.</text>
</comment>
<evidence type="ECO:0000256" key="3">
    <source>
        <dbReference type="ARBA" id="ARBA00022960"/>
    </source>
</evidence>
<dbReference type="InterPro" id="IPR055342">
    <property type="entry name" value="MreC_beta-barrel_core"/>
</dbReference>
<gene>
    <name evidence="7" type="primary">mreC</name>
    <name evidence="7" type="ORF">STAT_012</name>
</gene>
<name>A0A224AJG1_9FLAO</name>
<dbReference type="InterPro" id="IPR042177">
    <property type="entry name" value="Cell/Rod_1"/>
</dbReference>
<protein>
    <recommendedName>
        <fullName evidence="2">Cell shape-determining protein MreC</fullName>
    </recommendedName>
    <alternativeName>
        <fullName evidence="4">Cell shape protein MreC</fullName>
    </alternativeName>
</protein>
<evidence type="ECO:0000256" key="4">
    <source>
        <dbReference type="ARBA" id="ARBA00032089"/>
    </source>
</evidence>
<dbReference type="OrthoDB" id="9811827at2"/>
<keyword evidence="5" id="KW-1133">Transmembrane helix</keyword>
<feature type="transmembrane region" description="Helical" evidence="5">
    <location>
        <begin position="12"/>
        <end position="29"/>
    </location>
</feature>
<proteinExistence type="inferred from homology"/>
<keyword evidence="3" id="KW-0133">Cell shape</keyword>
<evidence type="ECO:0000256" key="1">
    <source>
        <dbReference type="ARBA" id="ARBA00009369"/>
    </source>
</evidence>
<evidence type="ECO:0000256" key="5">
    <source>
        <dbReference type="SAM" id="Phobius"/>
    </source>
</evidence>
<evidence type="ECO:0000259" key="6">
    <source>
        <dbReference type="Pfam" id="PF04085"/>
    </source>
</evidence>
<dbReference type="Pfam" id="PF04085">
    <property type="entry name" value="MreC"/>
    <property type="match status" value="1"/>
</dbReference>
<dbReference type="Proteomes" id="UP000263619">
    <property type="component" value="Chromosome"/>
</dbReference>
<dbReference type="InterPro" id="IPR007221">
    <property type="entry name" value="MreC"/>
</dbReference>
<dbReference type="InterPro" id="IPR042175">
    <property type="entry name" value="Cell/Rod_MreC_2"/>
</dbReference>
<keyword evidence="8" id="KW-1185">Reference proteome</keyword>
<feature type="domain" description="Rod shape-determining protein MreC beta-barrel core" evidence="6">
    <location>
        <begin position="111"/>
        <end position="259"/>
    </location>
</feature>
<accession>A0A224AJG1</accession>
<dbReference type="EMBL" id="AP014608">
    <property type="protein sequence ID" value="BBA16959.1"/>
    <property type="molecule type" value="Genomic_DNA"/>
</dbReference>
<dbReference type="PANTHER" id="PTHR34138">
    <property type="entry name" value="CELL SHAPE-DETERMINING PROTEIN MREC"/>
    <property type="match status" value="1"/>
</dbReference>
<keyword evidence="5" id="KW-0472">Membrane</keyword>
<dbReference type="GO" id="GO:0005886">
    <property type="term" value="C:plasma membrane"/>
    <property type="evidence" value="ECO:0007669"/>
    <property type="project" value="TreeGrafter"/>
</dbReference>
<keyword evidence="5" id="KW-0812">Transmembrane</keyword>
<evidence type="ECO:0000313" key="8">
    <source>
        <dbReference type="Proteomes" id="UP000263619"/>
    </source>
</evidence>
<dbReference type="Gene3D" id="2.40.10.340">
    <property type="entry name" value="Rod shape-determining protein MreC, domain 1"/>
    <property type="match status" value="1"/>
</dbReference>
<organism evidence="7 8">
    <name type="scientific">Blattabacterium cuenoti STAT</name>
    <dbReference type="NCBI Taxonomy" id="1457030"/>
    <lineage>
        <taxon>Bacteria</taxon>
        <taxon>Pseudomonadati</taxon>
        <taxon>Bacteroidota</taxon>
        <taxon>Flavobacteriia</taxon>
        <taxon>Flavobacteriales</taxon>
        <taxon>Blattabacteriaceae</taxon>
        <taxon>Blattabacterium</taxon>
    </lineage>
</organism>
<dbReference type="RefSeq" id="WP_119305262.1">
    <property type="nucleotide sequence ID" value="NZ_AP014608.1"/>
</dbReference>
<evidence type="ECO:0000256" key="2">
    <source>
        <dbReference type="ARBA" id="ARBA00013855"/>
    </source>
</evidence>
<reference evidence="7 8" key="1">
    <citation type="submission" date="2014-06" db="EMBL/GenBank/DDBJ databases">
        <title>Genome sequence of the intracellular symbiont Blattabacterium cuenoti, strain STAT from the wood feeding cockroach Salganea taiwanensis taiwanensis.</title>
        <authorList>
            <person name="Kinjo Y."/>
            <person name="Ohkuma M."/>
            <person name="Tokuda G."/>
        </authorList>
    </citation>
    <scope>NUCLEOTIDE SEQUENCE [LARGE SCALE GENOMIC DNA]</scope>
    <source>
        <strain evidence="7 8">STAT</strain>
    </source>
</reference>
<evidence type="ECO:0000313" key="7">
    <source>
        <dbReference type="EMBL" id="BBA16959.1"/>
    </source>
</evidence>
<dbReference type="NCBIfam" id="NF010532">
    <property type="entry name" value="PRK13922.9-3"/>
    <property type="match status" value="1"/>
</dbReference>
<dbReference type="Gene3D" id="2.40.10.350">
    <property type="entry name" value="Rod shape-determining protein MreC, domain 2"/>
    <property type="match status" value="1"/>
</dbReference>
<dbReference type="PANTHER" id="PTHR34138:SF1">
    <property type="entry name" value="CELL SHAPE-DETERMINING PROTEIN MREC"/>
    <property type="match status" value="1"/>
</dbReference>
<sequence>MREFFNFFLKWRFFIFFFLLEYAAIFISFSNSKIHQYIYADSSNFIIGKIYESIYKVRNYFLLEIENKKLLNENKSLHEACVFSKIRKISKDLKKKDIIYLQQYTFTPVQIINNSIHKQENYITINKGSIDGIKPDMGIILYNGIAGIIIKTSPHFSIAISLLNPKIKVNARLKKNKYFGTLSWDGIDHEYVVLYDIPRHSIISKGDIVETDGKSATFPEGIPIGKVHSYKFDEEHANYIIKVKLMVNFSAIENAYIVKNLFKEEWNDVQLYKVEKNNEFN</sequence>